<comment type="caution">
    <text evidence="10">The sequence shown here is derived from an EMBL/GenBank/DDBJ whole genome shotgun (WGS) entry which is preliminary data.</text>
</comment>
<evidence type="ECO:0000256" key="4">
    <source>
        <dbReference type="ARBA" id="ARBA00022797"/>
    </source>
</evidence>
<evidence type="ECO:0000256" key="8">
    <source>
        <dbReference type="RuleBase" id="RU000683"/>
    </source>
</evidence>
<evidence type="ECO:0000256" key="7">
    <source>
        <dbReference type="ARBA" id="ARBA00023004"/>
    </source>
</evidence>
<dbReference type="SUPFAM" id="SSF54593">
    <property type="entry name" value="Glyoxalase/Bleomycin resistance protein/Dihydroxybiphenyl dioxygenase"/>
    <property type="match status" value="1"/>
</dbReference>
<evidence type="ECO:0000256" key="3">
    <source>
        <dbReference type="ARBA" id="ARBA00022723"/>
    </source>
</evidence>
<keyword evidence="11" id="KW-1185">Reference proteome</keyword>
<proteinExistence type="inferred from homology"/>
<evidence type="ECO:0000256" key="6">
    <source>
        <dbReference type="ARBA" id="ARBA00023002"/>
    </source>
</evidence>
<evidence type="ECO:0000313" key="11">
    <source>
        <dbReference type="Proteomes" id="UP001198701"/>
    </source>
</evidence>
<organism evidence="10 11">
    <name type="scientific">Massilia agrisoli</name>
    <dbReference type="NCBI Taxonomy" id="2892444"/>
    <lineage>
        <taxon>Bacteria</taxon>
        <taxon>Pseudomonadati</taxon>
        <taxon>Pseudomonadota</taxon>
        <taxon>Betaproteobacteria</taxon>
        <taxon>Burkholderiales</taxon>
        <taxon>Oxalobacteraceae</taxon>
        <taxon>Telluria group</taxon>
        <taxon>Massilia</taxon>
    </lineage>
</organism>
<dbReference type="InterPro" id="IPR037523">
    <property type="entry name" value="VOC_core"/>
</dbReference>
<comment type="cofactor">
    <cofactor evidence="1 8">
        <name>Fe(2+)</name>
        <dbReference type="ChEBI" id="CHEBI:29033"/>
    </cofactor>
</comment>
<accession>A0ABS8IUZ4</accession>
<evidence type="ECO:0000256" key="5">
    <source>
        <dbReference type="ARBA" id="ARBA00022964"/>
    </source>
</evidence>
<keyword evidence="5 8" id="KW-0223">Dioxygenase</keyword>
<keyword evidence="4 8" id="KW-0058">Aromatic hydrocarbons catabolism</keyword>
<sequence length="181" mass="20667">MQIKRIHHVAYRCKDAKQTVEWYGKYLNMDFQLAIAEDNVPSTGAADPYMHIFLDAGMGNVLAFFELPTQAPMGRDQNTPAWVQHLALEVDSMDAMLATKERLQADGIEVIGPTDHTIFKSIYFFDPNGHRLELSVNTGTPEMMKKLDDVKWDMLNEWAQTRKAPKHAAWMHSPAEAKKNY</sequence>
<evidence type="ECO:0000313" key="10">
    <source>
        <dbReference type="EMBL" id="MCC6071688.1"/>
    </source>
</evidence>
<dbReference type="PANTHER" id="PTHR21366:SF30">
    <property type="entry name" value="BLL2330 PROTEIN"/>
    <property type="match status" value="1"/>
</dbReference>
<keyword evidence="6 8" id="KW-0560">Oxidoreductase</keyword>
<dbReference type="PANTHER" id="PTHR21366">
    <property type="entry name" value="GLYOXALASE FAMILY PROTEIN"/>
    <property type="match status" value="1"/>
</dbReference>
<reference evidence="10 11" key="1">
    <citation type="submission" date="2021-11" db="EMBL/GenBank/DDBJ databases">
        <authorList>
            <person name="Huq M.A."/>
        </authorList>
    </citation>
    <scope>NUCLEOTIDE SEQUENCE [LARGE SCALE GENOMIC DNA]</scope>
    <source>
        <strain evidence="10 11">MAHUQ-52</strain>
    </source>
</reference>
<keyword evidence="7 8" id="KW-0408">Iron</keyword>
<feature type="domain" description="VOC" evidence="9">
    <location>
        <begin position="5"/>
        <end position="137"/>
    </location>
</feature>
<dbReference type="EMBL" id="JAJHPV010000013">
    <property type="protein sequence ID" value="MCC6071688.1"/>
    <property type="molecule type" value="Genomic_DNA"/>
</dbReference>
<name>A0ABS8IUZ4_9BURK</name>
<evidence type="ECO:0000256" key="2">
    <source>
        <dbReference type="ARBA" id="ARBA00008784"/>
    </source>
</evidence>
<dbReference type="CDD" id="cd06587">
    <property type="entry name" value="VOC"/>
    <property type="match status" value="1"/>
</dbReference>
<gene>
    <name evidence="10" type="ORF">LMJ30_12030</name>
</gene>
<dbReference type="Gene3D" id="3.10.180.10">
    <property type="entry name" value="2,3-Dihydroxybiphenyl 1,2-Dioxygenase, domain 1"/>
    <property type="match status" value="1"/>
</dbReference>
<dbReference type="InterPro" id="IPR029068">
    <property type="entry name" value="Glyas_Bleomycin-R_OHBP_Dase"/>
</dbReference>
<dbReference type="PROSITE" id="PS00082">
    <property type="entry name" value="EXTRADIOL_DIOXYGENAS"/>
    <property type="match status" value="1"/>
</dbReference>
<dbReference type="Proteomes" id="UP001198701">
    <property type="component" value="Unassembled WGS sequence"/>
</dbReference>
<dbReference type="InterPro" id="IPR050383">
    <property type="entry name" value="GlyoxalaseI/FosfomycinResist"/>
</dbReference>
<dbReference type="Pfam" id="PF00903">
    <property type="entry name" value="Glyoxalase"/>
    <property type="match status" value="1"/>
</dbReference>
<evidence type="ECO:0000259" key="9">
    <source>
        <dbReference type="PROSITE" id="PS51819"/>
    </source>
</evidence>
<dbReference type="InterPro" id="IPR004360">
    <property type="entry name" value="Glyas_Fos-R_dOase_dom"/>
</dbReference>
<evidence type="ECO:0000256" key="1">
    <source>
        <dbReference type="ARBA" id="ARBA00001954"/>
    </source>
</evidence>
<dbReference type="RefSeq" id="WP_229432584.1">
    <property type="nucleotide sequence ID" value="NZ_JAJHPV010000013.1"/>
</dbReference>
<keyword evidence="3" id="KW-0479">Metal-binding</keyword>
<protein>
    <submittedName>
        <fullName evidence="10">VOC family protein</fullName>
    </submittedName>
</protein>
<comment type="similarity">
    <text evidence="2 8">Belongs to the extradiol ring-cleavage dioxygenase family.</text>
</comment>
<dbReference type="PROSITE" id="PS51819">
    <property type="entry name" value="VOC"/>
    <property type="match status" value="1"/>
</dbReference>
<dbReference type="InterPro" id="IPR000486">
    <property type="entry name" value="Xdiol_ring_cleave_dOase_1/2"/>
</dbReference>